<evidence type="ECO:0000256" key="1">
    <source>
        <dbReference type="SAM" id="MobiDB-lite"/>
    </source>
</evidence>
<feature type="compositionally biased region" description="Gly residues" evidence="1">
    <location>
        <begin position="40"/>
        <end position="53"/>
    </location>
</feature>
<comment type="caution">
    <text evidence="2">The sequence shown here is derived from an EMBL/GenBank/DDBJ whole genome shotgun (WGS) entry which is preliminary data.</text>
</comment>
<gene>
    <name evidence="2" type="ORF">HNV28_34290</name>
</gene>
<evidence type="ECO:0000313" key="3">
    <source>
        <dbReference type="Proteomes" id="UP000533080"/>
    </source>
</evidence>
<feature type="non-terminal residue" evidence="2">
    <location>
        <position position="1"/>
    </location>
</feature>
<feature type="region of interest" description="Disordered" evidence="1">
    <location>
        <begin position="33"/>
        <end position="69"/>
    </location>
</feature>
<dbReference type="EMBL" id="JABFNT010000182">
    <property type="protein sequence ID" value="NOJ83327.1"/>
    <property type="molecule type" value="Genomic_DNA"/>
</dbReference>
<dbReference type="Proteomes" id="UP000533080">
    <property type="component" value="Unassembled WGS sequence"/>
</dbReference>
<dbReference type="AlphaFoldDB" id="A0A7Y4IQ41"/>
<proteinExistence type="predicted"/>
<name>A0A7Y4IQ41_MYXXA</name>
<accession>A0A7Y4IQ41</accession>
<organism evidence="2 3">
    <name type="scientific">Myxococcus xanthus</name>
    <dbReference type="NCBI Taxonomy" id="34"/>
    <lineage>
        <taxon>Bacteria</taxon>
        <taxon>Pseudomonadati</taxon>
        <taxon>Myxococcota</taxon>
        <taxon>Myxococcia</taxon>
        <taxon>Myxococcales</taxon>
        <taxon>Cystobacterineae</taxon>
        <taxon>Myxococcaceae</taxon>
        <taxon>Myxococcus</taxon>
    </lineage>
</organism>
<protein>
    <submittedName>
        <fullName evidence="2">Uncharacterized protein</fullName>
    </submittedName>
</protein>
<sequence>GSSGGNPGRDGGTGGPSVGVWCGPGATVGYTDGGVTFQVGPGGPGGAGPGLEGSTGERLRDFNCASANP</sequence>
<evidence type="ECO:0000313" key="2">
    <source>
        <dbReference type="EMBL" id="NOJ83327.1"/>
    </source>
</evidence>
<reference evidence="2 3" key="1">
    <citation type="submission" date="2020-05" db="EMBL/GenBank/DDBJ databases">
        <authorList>
            <person name="Whitworth D."/>
        </authorList>
    </citation>
    <scope>NUCLEOTIDE SEQUENCE [LARGE SCALE GENOMIC DNA]</scope>
    <source>
        <strain evidence="2 3">AM005</strain>
    </source>
</reference>